<dbReference type="GO" id="GO:0046983">
    <property type="term" value="F:protein dimerization activity"/>
    <property type="evidence" value="ECO:0007669"/>
    <property type="project" value="InterPro"/>
</dbReference>
<dbReference type="FunFam" id="3.40.1810.10:FF:000006">
    <property type="entry name" value="Agamous-like MADS-box protein AGL62"/>
    <property type="match status" value="1"/>
</dbReference>
<dbReference type="KEGG" id="eus:EUTSA_v10022102mg"/>
<dbReference type="Proteomes" id="UP000030689">
    <property type="component" value="Unassembled WGS sequence"/>
</dbReference>
<dbReference type="Gene3D" id="3.40.1810.10">
    <property type="entry name" value="Transcription factor, MADS-box"/>
    <property type="match status" value="1"/>
</dbReference>
<protein>
    <recommendedName>
        <fullName evidence="8">MADS-box domain-containing protein</fullName>
    </recommendedName>
</protein>
<dbReference type="InterPro" id="IPR002100">
    <property type="entry name" value="TF_MADSbox"/>
</dbReference>
<dbReference type="Pfam" id="PF00319">
    <property type="entry name" value="SRF-TF"/>
    <property type="match status" value="1"/>
</dbReference>
<evidence type="ECO:0000259" key="8">
    <source>
        <dbReference type="PROSITE" id="PS50066"/>
    </source>
</evidence>
<keyword evidence="10" id="KW-1185">Reference proteome</keyword>
<dbReference type="AlphaFoldDB" id="V4LBV3"/>
<dbReference type="OrthoDB" id="1613165at2759"/>
<dbReference type="GO" id="GO:0000978">
    <property type="term" value="F:RNA polymerase II cis-regulatory region sequence-specific DNA binding"/>
    <property type="evidence" value="ECO:0007669"/>
    <property type="project" value="TreeGrafter"/>
</dbReference>
<dbReference type="OMA" id="NMPENWW"/>
<organism evidence="9 10">
    <name type="scientific">Eutrema salsugineum</name>
    <name type="common">Saltwater cress</name>
    <name type="synonym">Sisymbrium salsugineum</name>
    <dbReference type="NCBI Taxonomy" id="72664"/>
    <lineage>
        <taxon>Eukaryota</taxon>
        <taxon>Viridiplantae</taxon>
        <taxon>Streptophyta</taxon>
        <taxon>Embryophyta</taxon>
        <taxon>Tracheophyta</taxon>
        <taxon>Spermatophyta</taxon>
        <taxon>Magnoliopsida</taxon>
        <taxon>eudicotyledons</taxon>
        <taxon>Gunneridae</taxon>
        <taxon>Pentapetalae</taxon>
        <taxon>rosids</taxon>
        <taxon>malvids</taxon>
        <taxon>Brassicales</taxon>
        <taxon>Brassicaceae</taxon>
        <taxon>Eutremeae</taxon>
        <taxon>Eutrema</taxon>
    </lineage>
</organism>
<name>V4LBV3_EUTSA</name>
<dbReference type="InterPro" id="IPR033896">
    <property type="entry name" value="MEF2-like_N"/>
</dbReference>
<gene>
    <name evidence="9" type="ORF">EUTSA_v10022102mg</name>
</gene>
<dbReference type="GO" id="GO:0000981">
    <property type="term" value="F:DNA-binding transcription factor activity, RNA polymerase II-specific"/>
    <property type="evidence" value="ECO:0007669"/>
    <property type="project" value="TreeGrafter"/>
</dbReference>
<evidence type="ECO:0000256" key="1">
    <source>
        <dbReference type="ARBA" id="ARBA00004123"/>
    </source>
</evidence>
<evidence type="ECO:0000256" key="3">
    <source>
        <dbReference type="ARBA" id="ARBA00023125"/>
    </source>
</evidence>
<evidence type="ECO:0000313" key="9">
    <source>
        <dbReference type="EMBL" id="ESQ47925.1"/>
    </source>
</evidence>
<dbReference type="SUPFAM" id="SSF55455">
    <property type="entry name" value="SRF-like"/>
    <property type="match status" value="1"/>
</dbReference>
<keyword evidence="5" id="KW-0539">Nucleus</keyword>
<dbReference type="PROSITE" id="PS50066">
    <property type="entry name" value="MADS_BOX_2"/>
    <property type="match status" value="1"/>
</dbReference>
<feature type="domain" description="MADS-box" evidence="8">
    <location>
        <begin position="6"/>
        <end position="66"/>
    </location>
</feature>
<evidence type="ECO:0000313" key="10">
    <source>
        <dbReference type="Proteomes" id="UP000030689"/>
    </source>
</evidence>
<dbReference type="Gramene" id="ESQ47925">
    <property type="protein sequence ID" value="ESQ47925"/>
    <property type="gene ID" value="EUTSA_v10022102mg"/>
</dbReference>
<dbReference type="CDD" id="cd00265">
    <property type="entry name" value="MADS_MEF2_like"/>
    <property type="match status" value="1"/>
</dbReference>
<proteinExistence type="predicted"/>
<feature type="compositionally biased region" description="Polar residues" evidence="7">
    <location>
        <begin position="234"/>
        <end position="244"/>
    </location>
</feature>
<dbReference type="PRINTS" id="PR00404">
    <property type="entry name" value="MADSDOMAIN"/>
</dbReference>
<comment type="subcellular location">
    <subcellularLocation>
        <location evidence="1">Nucleus</location>
    </subcellularLocation>
</comment>
<feature type="coiled-coil region" evidence="6">
    <location>
        <begin position="99"/>
        <end position="126"/>
    </location>
</feature>
<keyword evidence="4" id="KW-0804">Transcription</keyword>
<dbReference type="PANTHER" id="PTHR11945">
    <property type="entry name" value="MADS BOX PROTEIN"/>
    <property type="match status" value="1"/>
</dbReference>
<evidence type="ECO:0000256" key="4">
    <source>
        <dbReference type="ARBA" id="ARBA00023163"/>
    </source>
</evidence>
<dbReference type="EMBL" id="KI517408">
    <property type="protein sequence ID" value="ESQ47925.1"/>
    <property type="molecule type" value="Genomic_DNA"/>
</dbReference>
<dbReference type="GO" id="GO:0005634">
    <property type="term" value="C:nucleus"/>
    <property type="evidence" value="ECO:0007669"/>
    <property type="project" value="UniProtKB-SubCell"/>
</dbReference>
<evidence type="ECO:0000256" key="2">
    <source>
        <dbReference type="ARBA" id="ARBA00023015"/>
    </source>
</evidence>
<keyword evidence="3" id="KW-0238">DNA-binding</keyword>
<evidence type="ECO:0000256" key="5">
    <source>
        <dbReference type="ARBA" id="ARBA00023242"/>
    </source>
</evidence>
<evidence type="ECO:0000256" key="6">
    <source>
        <dbReference type="SAM" id="Coils"/>
    </source>
</evidence>
<dbReference type="InterPro" id="IPR036879">
    <property type="entry name" value="TF_MADSbox_sf"/>
</dbReference>
<dbReference type="SMART" id="SM00432">
    <property type="entry name" value="MADS"/>
    <property type="match status" value="1"/>
</dbReference>
<keyword evidence="6" id="KW-0175">Coiled coil</keyword>
<dbReference type="GO" id="GO:0045944">
    <property type="term" value="P:positive regulation of transcription by RNA polymerase II"/>
    <property type="evidence" value="ECO:0007669"/>
    <property type="project" value="InterPro"/>
</dbReference>
<accession>V4LBV3</accession>
<dbReference type="PANTHER" id="PTHR11945:SF818">
    <property type="entry name" value="AGAMOUS-LIKE MADS-BOX PROTEIN AGL62"/>
    <property type="match status" value="1"/>
</dbReference>
<evidence type="ECO:0000256" key="7">
    <source>
        <dbReference type="SAM" id="MobiDB-lite"/>
    </source>
</evidence>
<dbReference type="eggNOG" id="KOG0014">
    <property type="taxonomic scope" value="Eukaryota"/>
</dbReference>
<feature type="region of interest" description="Disordered" evidence="7">
    <location>
        <begin position="230"/>
        <end position="253"/>
    </location>
</feature>
<reference evidence="9 10" key="1">
    <citation type="journal article" date="2013" name="Front. Plant Sci.">
        <title>The Reference Genome of the Halophytic Plant Eutrema salsugineum.</title>
        <authorList>
            <person name="Yang R."/>
            <person name="Jarvis D.E."/>
            <person name="Chen H."/>
            <person name="Beilstein M.A."/>
            <person name="Grimwood J."/>
            <person name="Jenkins J."/>
            <person name="Shu S."/>
            <person name="Prochnik S."/>
            <person name="Xin M."/>
            <person name="Ma C."/>
            <person name="Schmutz J."/>
            <person name="Wing R.A."/>
            <person name="Mitchell-Olds T."/>
            <person name="Schumaker K.S."/>
            <person name="Wang X."/>
        </authorList>
    </citation>
    <scope>NUCLEOTIDE SEQUENCE [LARGE SCALE GENOMIC DNA]</scope>
</reference>
<sequence length="283" mass="32701">MARKNKGRQKIEMVKMKNENNLQVTFSKRRSGLFKKASELCTLCGAEIALIVFSPGRKVFSFGHPNVGHVIDRFLNHNPPHLHQQTNMQLNEIRRNVVIRDLNDQLTEVTEQLEVEKKRNEDLKKRRKESKMPENWWEEPIERMNLTQLNAFKCGLENLRKSVTAEASKYLQATVPHHNFYAGSSSNAAFGDDGNMINTHLDLFNHRRMVSMNTFNCNHNMMIVPVPDHHTTAPFPSNGDNNVPQGFAPEDNQNQNQYCFKQENISECDHHPDHPPHFGHGYH</sequence>
<keyword evidence="2" id="KW-0805">Transcription regulation</keyword>